<protein>
    <submittedName>
        <fullName evidence="1">Uncharacterized protein</fullName>
    </submittedName>
</protein>
<dbReference type="Proteomes" id="UP001168528">
    <property type="component" value="Unassembled WGS sequence"/>
</dbReference>
<name>A0ABT8R486_9BACT</name>
<proteinExistence type="predicted"/>
<evidence type="ECO:0000313" key="1">
    <source>
        <dbReference type="EMBL" id="MDO1446912.1"/>
    </source>
</evidence>
<accession>A0ABT8R486</accession>
<comment type="caution">
    <text evidence="1">The sequence shown here is derived from an EMBL/GenBank/DDBJ whole genome shotgun (WGS) entry which is preliminary data.</text>
</comment>
<gene>
    <name evidence="1" type="ORF">Q0590_11645</name>
</gene>
<dbReference type="EMBL" id="JAUKPO010000005">
    <property type="protein sequence ID" value="MDO1446912.1"/>
    <property type="molecule type" value="Genomic_DNA"/>
</dbReference>
<dbReference type="RefSeq" id="WP_302037716.1">
    <property type="nucleotide sequence ID" value="NZ_JAUKPO010000005.1"/>
</dbReference>
<sequence>MKRLDLNESAITPIYTKPTLELTIDSYNTQVQPLTDLMVEIITFQLNELALFSNLEIHKNSLN</sequence>
<evidence type="ECO:0000313" key="2">
    <source>
        <dbReference type="Proteomes" id="UP001168528"/>
    </source>
</evidence>
<organism evidence="1 2">
    <name type="scientific">Rhodocytophaga aerolata</name>
    <dbReference type="NCBI Taxonomy" id="455078"/>
    <lineage>
        <taxon>Bacteria</taxon>
        <taxon>Pseudomonadati</taxon>
        <taxon>Bacteroidota</taxon>
        <taxon>Cytophagia</taxon>
        <taxon>Cytophagales</taxon>
        <taxon>Rhodocytophagaceae</taxon>
        <taxon>Rhodocytophaga</taxon>
    </lineage>
</organism>
<reference evidence="1" key="1">
    <citation type="submission" date="2023-07" db="EMBL/GenBank/DDBJ databases">
        <title>The genome sequence of Rhodocytophaga aerolata KACC 12507.</title>
        <authorList>
            <person name="Zhang X."/>
        </authorList>
    </citation>
    <scope>NUCLEOTIDE SEQUENCE</scope>
    <source>
        <strain evidence="1">KACC 12507</strain>
    </source>
</reference>
<keyword evidence="2" id="KW-1185">Reference proteome</keyword>